<evidence type="ECO:0000256" key="1">
    <source>
        <dbReference type="SAM" id="MobiDB-lite"/>
    </source>
</evidence>
<proteinExistence type="predicted"/>
<protein>
    <submittedName>
        <fullName evidence="2">Uncharacterized protein</fullName>
    </submittedName>
</protein>
<reference evidence="2 3" key="1">
    <citation type="journal article" date="2016" name="Nat. Commun.">
        <title>Ectomycorrhizal ecology is imprinted in the genome of the dominant symbiotic fungus Cenococcum geophilum.</title>
        <authorList>
            <consortium name="DOE Joint Genome Institute"/>
            <person name="Peter M."/>
            <person name="Kohler A."/>
            <person name="Ohm R.A."/>
            <person name="Kuo A."/>
            <person name="Krutzmann J."/>
            <person name="Morin E."/>
            <person name="Arend M."/>
            <person name="Barry K.W."/>
            <person name="Binder M."/>
            <person name="Choi C."/>
            <person name="Clum A."/>
            <person name="Copeland A."/>
            <person name="Grisel N."/>
            <person name="Haridas S."/>
            <person name="Kipfer T."/>
            <person name="LaButti K."/>
            <person name="Lindquist E."/>
            <person name="Lipzen A."/>
            <person name="Maire R."/>
            <person name="Meier B."/>
            <person name="Mihaltcheva S."/>
            <person name="Molinier V."/>
            <person name="Murat C."/>
            <person name="Poggeler S."/>
            <person name="Quandt C.A."/>
            <person name="Sperisen C."/>
            <person name="Tritt A."/>
            <person name="Tisserant E."/>
            <person name="Crous P.W."/>
            <person name="Henrissat B."/>
            <person name="Nehls U."/>
            <person name="Egli S."/>
            <person name="Spatafora J.W."/>
            <person name="Grigoriev I.V."/>
            <person name="Martin F.M."/>
        </authorList>
    </citation>
    <scope>NUCLEOTIDE SEQUENCE [LARGE SCALE GENOMIC DNA]</scope>
    <source>
        <strain evidence="2 3">CBS 207.34</strain>
    </source>
</reference>
<accession>A0A8E2FAW7</accession>
<feature type="compositionally biased region" description="Polar residues" evidence="1">
    <location>
        <begin position="81"/>
        <end position="100"/>
    </location>
</feature>
<evidence type="ECO:0000313" key="2">
    <source>
        <dbReference type="EMBL" id="OCL13801.1"/>
    </source>
</evidence>
<keyword evidence="3" id="KW-1185">Reference proteome</keyword>
<organism evidence="2 3">
    <name type="scientific">Glonium stellatum</name>
    <dbReference type="NCBI Taxonomy" id="574774"/>
    <lineage>
        <taxon>Eukaryota</taxon>
        <taxon>Fungi</taxon>
        <taxon>Dikarya</taxon>
        <taxon>Ascomycota</taxon>
        <taxon>Pezizomycotina</taxon>
        <taxon>Dothideomycetes</taxon>
        <taxon>Pleosporomycetidae</taxon>
        <taxon>Gloniales</taxon>
        <taxon>Gloniaceae</taxon>
        <taxon>Glonium</taxon>
    </lineage>
</organism>
<dbReference type="EMBL" id="KV748667">
    <property type="protein sequence ID" value="OCL13801.1"/>
    <property type="molecule type" value="Genomic_DNA"/>
</dbReference>
<name>A0A8E2FAW7_9PEZI</name>
<dbReference type="AlphaFoldDB" id="A0A8E2FAW7"/>
<evidence type="ECO:0000313" key="3">
    <source>
        <dbReference type="Proteomes" id="UP000250140"/>
    </source>
</evidence>
<gene>
    <name evidence="2" type="ORF">AOQ84DRAFT_85384</name>
</gene>
<feature type="region of interest" description="Disordered" evidence="1">
    <location>
        <begin position="73"/>
        <end position="104"/>
    </location>
</feature>
<sequence>MAIAPCHHLHIATSTASFREHQASAANLTWELRDKLVSGASQPENNSPGISSTKQVCILQNFSFFFSAPTLTPRPPVTLEPGTSPQTRSSRAQPQNNLPSPTKAALINRAKTQFRDSRLRIPWTRYRTRTTHGGARSSLVNWAERSMTPARGSTLFRHTS</sequence>
<dbReference type="Proteomes" id="UP000250140">
    <property type="component" value="Unassembled WGS sequence"/>
</dbReference>